<proteinExistence type="predicted"/>
<dbReference type="EMBL" id="JAIXMP010000012">
    <property type="protein sequence ID" value="KAI9264263.1"/>
    <property type="molecule type" value="Genomic_DNA"/>
</dbReference>
<dbReference type="SUPFAM" id="SSF47616">
    <property type="entry name" value="GST C-terminal domain-like"/>
    <property type="match status" value="1"/>
</dbReference>
<dbReference type="PROSITE" id="PS50404">
    <property type="entry name" value="GST_NTER"/>
    <property type="match status" value="1"/>
</dbReference>
<dbReference type="InterPro" id="IPR050213">
    <property type="entry name" value="GST_superfamily"/>
</dbReference>
<dbReference type="InterPro" id="IPR036249">
    <property type="entry name" value="Thioredoxin-like_sf"/>
</dbReference>
<dbReference type="PROSITE" id="PS50405">
    <property type="entry name" value="GST_CTER"/>
    <property type="match status" value="1"/>
</dbReference>
<dbReference type="SUPFAM" id="SSF52833">
    <property type="entry name" value="Thioredoxin-like"/>
    <property type="match status" value="1"/>
</dbReference>
<dbReference type="InterPro" id="IPR004045">
    <property type="entry name" value="Glutathione_S-Trfase_N"/>
</dbReference>
<dbReference type="Proteomes" id="UP001209540">
    <property type="component" value="Unassembled WGS sequence"/>
</dbReference>
<keyword evidence="4" id="KW-1185">Reference proteome</keyword>
<comment type="caution">
    <text evidence="3">The sequence shown here is derived from an EMBL/GenBank/DDBJ whole genome shotgun (WGS) entry which is preliminary data.</text>
</comment>
<dbReference type="AlphaFoldDB" id="A0AAD5K142"/>
<dbReference type="InterPro" id="IPR036282">
    <property type="entry name" value="Glutathione-S-Trfase_C_sf"/>
</dbReference>
<feature type="domain" description="GST N-terminal" evidence="1">
    <location>
        <begin position="6"/>
        <end position="89"/>
    </location>
</feature>
<accession>A0AAD5K142</accession>
<dbReference type="InterPro" id="IPR004046">
    <property type="entry name" value="GST_C"/>
</dbReference>
<reference evidence="3" key="1">
    <citation type="journal article" date="2022" name="IScience">
        <title>Evolution of zygomycete secretomes and the origins of terrestrial fungal ecologies.</title>
        <authorList>
            <person name="Chang Y."/>
            <person name="Wang Y."/>
            <person name="Mondo S."/>
            <person name="Ahrendt S."/>
            <person name="Andreopoulos W."/>
            <person name="Barry K."/>
            <person name="Beard J."/>
            <person name="Benny G.L."/>
            <person name="Blankenship S."/>
            <person name="Bonito G."/>
            <person name="Cuomo C."/>
            <person name="Desiro A."/>
            <person name="Gervers K.A."/>
            <person name="Hundley H."/>
            <person name="Kuo A."/>
            <person name="LaButti K."/>
            <person name="Lang B.F."/>
            <person name="Lipzen A."/>
            <person name="O'Donnell K."/>
            <person name="Pangilinan J."/>
            <person name="Reynolds N."/>
            <person name="Sandor L."/>
            <person name="Smith M.E."/>
            <person name="Tsang A."/>
            <person name="Grigoriev I.V."/>
            <person name="Stajich J.E."/>
            <person name="Spatafora J.W."/>
        </authorList>
    </citation>
    <scope>NUCLEOTIDE SEQUENCE</scope>
    <source>
        <strain evidence="3">RSA 2281</strain>
    </source>
</reference>
<dbReference type="GO" id="GO:0006749">
    <property type="term" value="P:glutathione metabolic process"/>
    <property type="evidence" value="ECO:0007669"/>
    <property type="project" value="TreeGrafter"/>
</dbReference>
<dbReference type="GO" id="GO:0004364">
    <property type="term" value="F:glutathione transferase activity"/>
    <property type="evidence" value="ECO:0007669"/>
    <property type="project" value="TreeGrafter"/>
</dbReference>
<evidence type="ECO:0000313" key="3">
    <source>
        <dbReference type="EMBL" id="KAI9264263.1"/>
    </source>
</evidence>
<organism evidence="3 4">
    <name type="scientific">Phascolomyces articulosus</name>
    <dbReference type="NCBI Taxonomy" id="60185"/>
    <lineage>
        <taxon>Eukaryota</taxon>
        <taxon>Fungi</taxon>
        <taxon>Fungi incertae sedis</taxon>
        <taxon>Mucoromycota</taxon>
        <taxon>Mucoromycotina</taxon>
        <taxon>Mucoromycetes</taxon>
        <taxon>Mucorales</taxon>
        <taxon>Lichtheimiaceae</taxon>
        <taxon>Phascolomyces</taxon>
    </lineage>
</organism>
<dbReference type="PANTHER" id="PTHR11571:SF150">
    <property type="entry name" value="GLUTATHIONE S-TRANSFERASE"/>
    <property type="match status" value="1"/>
</dbReference>
<feature type="domain" description="GST C-terminal" evidence="2">
    <location>
        <begin position="92"/>
        <end position="202"/>
    </location>
</feature>
<dbReference type="Pfam" id="PF14497">
    <property type="entry name" value="GST_C_3"/>
    <property type="match status" value="1"/>
</dbReference>
<reference evidence="3" key="2">
    <citation type="submission" date="2023-02" db="EMBL/GenBank/DDBJ databases">
        <authorList>
            <consortium name="DOE Joint Genome Institute"/>
            <person name="Mondo S.J."/>
            <person name="Chang Y."/>
            <person name="Wang Y."/>
            <person name="Ahrendt S."/>
            <person name="Andreopoulos W."/>
            <person name="Barry K."/>
            <person name="Beard J."/>
            <person name="Benny G.L."/>
            <person name="Blankenship S."/>
            <person name="Bonito G."/>
            <person name="Cuomo C."/>
            <person name="Desiro A."/>
            <person name="Gervers K.A."/>
            <person name="Hundley H."/>
            <person name="Kuo A."/>
            <person name="LaButti K."/>
            <person name="Lang B.F."/>
            <person name="Lipzen A."/>
            <person name="O'Donnell K."/>
            <person name="Pangilinan J."/>
            <person name="Reynolds N."/>
            <person name="Sandor L."/>
            <person name="Smith M.W."/>
            <person name="Tsang A."/>
            <person name="Grigoriev I.V."/>
            <person name="Stajich J.E."/>
            <person name="Spatafora J.W."/>
        </authorList>
    </citation>
    <scope>NUCLEOTIDE SEQUENCE</scope>
    <source>
        <strain evidence="3">RSA 2281</strain>
    </source>
</reference>
<dbReference type="PANTHER" id="PTHR11571">
    <property type="entry name" value="GLUTATHIONE S-TRANSFERASE"/>
    <property type="match status" value="1"/>
</dbReference>
<name>A0AAD5K142_9FUNG</name>
<evidence type="ECO:0000313" key="4">
    <source>
        <dbReference type="Proteomes" id="UP001209540"/>
    </source>
</evidence>
<dbReference type="SFLD" id="SFLDS00019">
    <property type="entry name" value="Glutathione_Transferase_(cytos"/>
    <property type="match status" value="1"/>
</dbReference>
<dbReference type="Gene3D" id="1.20.1050.10">
    <property type="match status" value="1"/>
</dbReference>
<dbReference type="Gene3D" id="3.40.30.10">
    <property type="entry name" value="Glutaredoxin"/>
    <property type="match status" value="1"/>
</dbReference>
<gene>
    <name evidence="3" type="ORF">BDA99DRAFT_437843</name>
</gene>
<sequence>MCYYNTYLFIDFPKDCGRGENIKLLLEDAGVPHEYCLHPFSDWPKIRDEWIHNGYLTGTLPALETKDGKKYFHTVPILCFLSKQLGKYYGKNAYEEHIVDVVADTTNDFYDSFVQNNYLQPENRENHLKNDVPTHIDRLERFYGVNSGPYLLGFEISFADFQVYHVIRDEQLTELPPHLTILVNTFEERPNIKKYLEAKKIN</sequence>
<dbReference type="InterPro" id="IPR040079">
    <property type="entry name" value="Glutathione_S-Trfase"/>
</dbReference>
<evidence type="ECO:0000259" key="1">
    <source>
        <dbReference type="PROSITE" id="PS50404"/>
    </source>
</evidence>
<protein>
    <submittedName>
        <fullName evidence="3">Glutathione S-transferase</fullName>
    </submittedName>
</protein>
<evidence type="ECO:0000259" key="2">
    <source>
        <dbReference type="PROSITE" id="PS50405"/>
    </source>
</evidence>
<dbReference type="InterPro" id="IPR010987">
    <property type="entry name" value="Glutathione-S-Trfase_C-like"/>
</dbReference>